<dbReference type="SUPFAM" id="SSF48592">
    <property type="entry name" value="GroEL equatorial domain-like"/>
    <property type="match status" value="1"/>
</dbReference>
<feature type="non-terminal residue" evidence="1">
    <location>
        <position position="108"/>
    </location>
</feature>
<keyword evidence="2" id="KW-1185">Reference proteome</keyword>
<dbReference type="Proteomes" id="UP000620207">
    <property type="component" value="Unassembled WGS sequence"/>
</dbReference>
<sequence>LLTRDGRRLLEALSLEPPTARYRGEVAVAGRAGPGGARFRLTPPCARRMMAACACSHRAATGDGAKTFVVLLAGLLGGLREAGGGLRRALRAFEEEVLERAVAQGLRG</sequence>
<dbReference type="AlphaFoldDB" id="A0A852FVJ4"/>
<proteinExistence type="predicted"/>
<comment type="caution">
    <text evidence="1">The sequence shown here is derived from an EMBL/GenBank/DDBJ whole genome shotgun (WGS) entry which is preliminary data.</text>
</comment>
<gene>
    <name evidence="1" type="primary">Bbs10_1</name>
    <name evidence="1" type="ORF">LARSMI_R15384</name>
</gene>
<protein>
    <submittedName>
        <fullName evidence="1">BBS10 protein</fullName>
    </submittedName>
</protein>
<evidence type="ECO:0000313" key="2">
    <source>
        <dbReference type="Proteomes" id="UP000620207"/>
    </source>
</evidence>
<evidence type="ECO:0000313" key="1">
    <source>
        <dbReference type="EMBL" id="NXW96375.1"/>
    </source>
</evidence>
<reference evidence="1" key="1">
    <citation type="submission" date="2020-02" db="EMBL/GenBank/DDBJ databases">
        <title>Bird 10,000 Genomes (B10K) Project - Family phase.</title>
        <authorList>
            <person name="Zhang G."/>
        </authorList>
    </citation>
    <scope>NUCLEOTIDE SEQUENCE</scope>
    <source>
        <strain evidence="1">B10K-DU-002-28</strain>
        <tissue evidence="1">Muscle</tissue>
    </source>
</reference>
<dbReference type="PANTHER" id="PTHR14667:SF2">
    <property type="entry name" value="BARDET-BIEDL SYNDROME 10 PROTEIN"/>
    <property type="match status" value="1"/>
</dbReference>
<dbReference type="EMBL" id="WAAC01000537">
    <property type="protein sequence ID" value="NXW96375.1"/>
    <property type="molecule type" value="Genomic_DNA"/>
</dbReference>
<name>A0A852FVJ4_9CHAR</name>
<accession>A0A852FVJ4</accession>
<feature type="non-terminal residue" evidence="1">
    <location>
        <position position="1"/>
    </location>
</feature>
<dbReference type="GO" id="GO:0051131">
    <property type="term" value="P:chaperone-mediated protein complex assembly"/>
    <property type="evidence" value="ECO:0007669"/>
    <property type="project" value="InterPro"/>
</dbReference>
<organism evidence="1 2">
    <name type="scientific">Larus smithsonianus</name>
    <name type="common">American herring gull</name>
    <dbReference type="NCBI Taxonomy" id="243888"/>
    <lineage>
        <taxon>Eukaryota</taxon>
        <taxon>Metazoa</taxon>
        <taxon>Chordata</taxon>
        <taxon>Craniata</taxon>
        <taxon>Vertebrata</taxon>
        <taxon>Euteleostomi</taxon>
        <taxon>Archelosauria</taxon>
        <taxon>Archosauria</taxon>
        <taxon>Dinosauria</taxon>
        <taxon>Saurischia</taxon>
        <taxon>Theropoda</taxon>
        <taxon>Coelurosauria</taxon>
        <taxon>Aves</taxon>
        <taxon>Neognathae</taxon>
        <taxon>Neoaves</taxon>
        <taxon>Charadriiformes</taxon>
        <taxon>Laridae</taxon>
        <taxon>Larus</taxon>
    </lineage>
</organism>
<dbReference type="InterPro" id="IPR042619">
    <property type="entry name" value="BBS10"/>
</dbReference>
<dbReference type="PANTHER" id="PTHR14667">
    <property type="entry name" value="BARDET-BIEDL SYNDROME 10 PROTEIN"/>
    <property type="match status" value="1"/>
</dbReference>
<dbReference type="InterPro" id="IPR027413">
    <property type="entry name" value="GROEL-like_equatorial_sf"/>
</dbReference>